<organism evidence="6 7">
    <name type="scientific">Thiosulfativibrio zosterae</name>
    <dbReference type="NCBI Taxonomy" id="2675053"/>
    <lineage>
        <taxon>Bacteria</taxon>
        <taxon>Pseudomonadati</taxon>
        <taxon>Pseudomonadota</taxon>
        <taxon>Gammaproteobacteria</taxon>
        <taxon>Thiotrichales</taxon>
        <taxon>Piscirickettsiaceae</taxon>
        <taxon>Thiosulfativibrio</taxon>
    </lineage>
</organism>
<dbReference type="PANTHER" id="PTHR43095">
    <property type="entry name" value="SUGAR KINASE"/>
    <property type="match status" value="1"/>
</dbReference>
<sequence>MQDVLLALDAGTGSGRAVIFDTAGHQLGVGQEEWTHISEPNVPNSMAFDCAANWPLLCRCIKTAIQQANIQPEQIKAISSTSMREGIVLYNAQKQPIWAVANVDARAGEQVKWLHHTYPELEAEFYAASGQTFALGALPRLLWLQQHHPERFAHVRHINMISDWVLTELSGEIITEPSNAGTAGIFDLKSRQFSPGLVKICADLGISESIFPSTIETGTPVGVVSQAAAEATGLTAGTPVIAGGGDVQLGSAGLGIVELGQSAILGGTFWQQVVNIPADTPPPKDMSIRVNPHVVLGMSQAEGITFFSGLVMRWFRDAFCELEKHQAAAQGVDTYTLMEQQAAQVPVGSYGILPIFSDAMHYGHWMHASPSFINLGLDASKYNKASMFRALQENACIVSALNLQAIEAFSGVSSDTLVFAGGASKGQLWPQILADVTGKTIQIPEVKEATALGAAMAAGVGVGIYESLPQAAKTLVRWEKTYAPNLANTALYAQIAERWQAVYVEQLNLVKRGLTESLWKAPGL</sequence>
<protein>
    <submittedName>
        <fullName evidence="6">Autoinducer-2 kinase</fullName>
    </submittedName>
</protein>
<dbReference type="Proteomes" id="UP000501466">
    <property type="component" value="Chromosome"/>
</dbReference>
<dbReference type="SUPFAM" id="SSF53067">
    <property type="entry name" value="Actin-like ATPase domain"/>
    <property type="match status" value="2"/>
</dbReference>
<dbReference type="InterPro" id="IPR050406">
    <property type="entry name" value="FGGY_Carb_Kinase"/>
</dbReference>
<evidence type="ECO:0000256" key="3">
    <source>
        <dbReference type="ARBA" id="ARBA00022777"/>
    </source>
</evidence>
<dbReference type="Pfam" id="PF02782">
    <property type="entry name" value="FGGY_C"/>
    <property type="match status" value="1"/>
</dbReference>
<keyword evidence="7" id="KW-1185">Reference proteome</keyword>
<keyword evidence="3 6" id="KW-0418">Kinase</keyword>
<evidence type="ECO:0000259" key="4">
    <source>
        <dbReference type="Pfam" id="PF00370"/>
    </source>
</evidence>
<dbReference type="Pfam" id="PF00370">
    <property type="entry name" value="FGGY_N"/>
    <property type="match status" value="1"/>
</dbReference>
<dbReference type="PIRSF" id="PIRSF000538">
    <property type="entry name" value="GlpK"/>
    <property type="match status" value="1"/>
</dbReference>
<dbReference type="AlphaFoldDB" id="A0A6F8PKE9"/>
<dbReference type="KEGG" id="tzo:THMIRHAT_03020"/>
<dbReference type="InterPro" id="IPR043129">
    <property type="entry name" value="ATPase_NBD"/>
</dbReference>
<feature type="domain" description="Carbohydrate kinase FGGY N-terminal" evidence="4">
    <location>
        <begin position="5"/>
        <end position="251"/>
    </location>
</feature>
<feature type="domain" description="Carbohydrate kinase FGGY C-terminal" evidence="5">
    <location>
        <begin position="301"/>
        <end position="460"/>
    </location>
</feature>
<dbReference type="EMBL" id="AP021888">
    <property type="protein sequence ID" value="BBP42556.1"/>
    <property type="molecule type" value="Genomic_DNA"/>
</dbReference>
<gene>
    <name evidence="6" type="primary">lsrK</name>
    <name evidence="6" type="ORF">THMIRHAT_03020</name>
</gene>
<dbReference type="PANTHER" id="PTHR43095:SF1">
    <property type="entry name" value="AUTOINDUCER-2 KINASE"/>
    <property type="match status" value="1"/>
</dbReference>
<evidence type="ECO:0000313" key="6">
    <source>
        <dbReference type="EMBL" id="BBP42556.1"/>
    </source>
</evidence>
<accession>A0A6F8PKE9</accession>
<dbReference type="GO" id="GO:0005975">
    <property type="term" value="P:carbohydrate metabolic process"/>
    <property type="evidence" value="ECO:0007669"/>
    <property type="project" value="InterPro"/>
</dbReference>
<evidence type="ECO:0000256" key="1">
    <source>
        <dbReference type="ARBA" id="ARBA00009156"/>
    </source>
</evidence>
<dbReference type="InterPro" id="IPR018484">
    <property type="entry name" value="FGGY_N"/>
</dbReference>
<evidence type="ECO:0000256" key="2">
    <source>
        <dbReference type="ARBA" id="ARBA00022679"/>
    </source>
</evidence>
<name>A0A6F8PKE9_9GAMM</name>
<evidence type="ECO:0000313" key="7">
    <source>
        <dbReference type="Proteomes" id="UP000501466"/>
    </source>
</evidence>
<proteinExistence type="inferred from homology"/>
<dbReference type="InterPro" id="IPR000577">
    <property type="entry name" value="Carb_kinase_FGGY"/>
</dbReference>
<keyword evidence="2" id="KW-0808">Transferase</keyword>
<dbReference type="GO" id="GO:0016301">
    <property type="term" value="F:kinase activity"/>
    <property type="evidence" value="ECO:0007669"/>
    <property type="project" value="UniProtKB-KW"/>
</dbReference>
<comment type="similarity">
    <text evidence="1">Belongs to the FGGY kinase family.</text>
</comment>
<reference evidence="7" key="1">
    <citation type="submission" date="2019-11" db="EMBL/GenBank/DDBJ databases">
        <title>Isolation and characterization of two novel species in the genus Thiomicrorhabdus.</title>
        <authorList>
            <person name="Mochizuki J."/>
            <person name="Kojima H."/>
            <person name="Fukui M."/>
        </authorList>
    </citation>
    <scope>NUCLEOTIDE SEQUENCE [LARGE SCALE GENOMIC DNA]</scope>
    <source>
        <strain evidence="7">AkT22</strain>
    </source>
</reference>
<dbReference type="RefSeq" id="WP_173290089.1">
    <property type="nucleotide sequence ID" value="NZ_AP021888.1"/>
</dbReference>
<dbReference type="NCBIfam" id="NF008187">
    <property type="entry name" value="PRK10939.1"/>
    <property type="match status" value="1"/>
</dbReference>
<dbReference type="InterPro" id="IPR018485">
    <property type="entry name" value="FGGY_C"/>
</dbReference>
<evidence type="ECO:0000259" key="5">
    <source>
        <dbReference type="Pfam" id="PF02782"/>
    </source>
</evidence>
<dbReference type="Gene3D" id="3.30.420.40">
    <property type="match status" value="2"/>
</dbReference>